<feature type="non-terminal residue" evidence="2">
    <location>
        <position position="1"/>
    </location>
</feature>
<protein>
    <submittedName>
        <fullName evidence="2">CAZy families GH94|GT84 protein</fullName>
    </submittedName>
</protein>
<name>A0A060CDQ7_9FIRM</name>
<accession>A0A060CDQ7</accession>
<reference evidence="2" key="1">
    <citation type="journal article" date="2013" name="Environ. Microbiol.">
        <title>Seasonally variable intestinal metagenomes of the red palm weevil (Rhynchophorus ferrugineus).</title>
        <authorList>
            <person name="Jia S."/>
            <person name="Zhang X."/>
            <person name="Zhang G."/>
            <person name="Yin A."/>
            <person name="Zhang S."/>
            <person name="Li F."/>
            <person name="Wang L."/>
            <person name="Zhao D."/>
            <person name="Yun Q."/>
            <person name="Tala"/>
            <person name="Wang J."/>
            <person name="Sun G."/>
            <person name="Baabdullah M."/>
            <person name="Yu X."/>
            <person name="Hu S."/>
            <person name="Al-Mssallem I.S."/>
            <person name="Yu J."/>
        </authorList>
    </citation>
    <scope>NUCLEOTIDE SEQUENCE</scope>
</reference>
<organism evidence="2">
    <name type="scientific">uncultured Ethanoligenens sp</name>
    <dbReference type="NCBI Taxonomy" id="286556"/>
    <lineage>
        <taxon>Bacteria</taxon>
        <taxon>Bacillati</taxon>
        <taxon>Bacillota</taxon>
        <taxon>Clostridia</taxon>
        <taxon>Eubacteriales</taxon>
        <taxon>Oscillospiraceae</taxon>
        <taxon>Ethanoligenens</taxon>
        <taxon>environmental samples</taxon>
    </lineage>
</organism>
<dbReference type="Gene3D" id="2.70.98.40">
    <property type="entry name" value="Glycoside hydrolase, family 65, N-terminal domain"/>
    <property type="match status" value="1"/>
</dbReference>
<dbReference type="AlphaFoldDB" id="A0A060CDQ7"/>
<dbReference type="GO" id="GO:0005975">
    <property type="term" value="P:carbohydrate metabolic process"/>
    <property type="evidence" value="ECO:0007669"/>
    <property type="project" value="InterPro"/>
</dbReference>
<dbReference type="Pfam" id="PF06165">
    <property type="entry name" value="GH94_b-supersand"/>
    <property type="match status" value="1"/>
</dbReference>
<dbReference type="GO" id="GO:0003824">
    <property type="term" value="F:catalytic activity"/>
    <property type="evidence" value="ECO:0007669"/>
    <property type="project" value="InterPro"/>
</dbReference>
<evidence type="ECO:0000259" key="1">
    <source>
        <dbReference type="Pfam" id="PF06165"/>
    </source>
</evidence>
<dbReference type="InterPro" id="IPR010383">
    <property type="entry name" value="Glyco_hydrolase_94_b-supersand"/>
</dbReference>
<dbReference type="GO" id="GO:0030246">
    <property type="term" value="F:carbohydrate binding"/>
    <property type="evidence" value="ECO:0007669"/>
    <property type="project" value="InterPro"/>
</dbReference>
<dbReference type="InterPro" id="IPR037018">
    <property type="entry name" value="GH65_N"/>
</dbReference>
<evidence type="ECO:0000313" key="2">
    <source>
        <dbReference type="EMBL" id="AIA94803.1"/>
    </source>
</evidence>
<dbReference type="SUPFAM" id="SSF74650">
    <property type="entry name" value="Galactose mutarotase-like"/>
    <property type="match status" value="1"/>
</dbReference>
<feature type="domain" description="Glycosyl hydrolase 94 supersandwich" evidence="1">
    <location>
        <begin position="1"/>
        <end position="102"/>
    </location>
</feature>
<dbReference type="EMBL" id="KF127447">
    <property type="protein sequence ID" value="AIA94803.1"/>
    <property type="molecule type" value="Genomic_DNA"/>
</dbReference>
<sequence>TWAVNSRENKLTPWSNDPVTDNRGEMLLLRWGNRCFDLCRNARVIFRPGQARYESRLGNLTAVVTVRVPGNLPAKVVELELQNAGAQPAEVEAAYFVEPVLGVGTLTKRQIAFTGGTTCC</sequence>
<dbReference type="InterPro" id="IPR011013">
    <property type="entry name" value="Gal_mutarotase_sf_dom"/>
</dbReference>
<proteinExistence type="predicted"/>